<dbReference type="GO" id="GO:0046872">
    <property type="term" value="F:metal ion binding"/>
    <property type="evidence" value="ECO:0007669"/>
    <property type="project" value="UniProtKB-KW"/>
</dbReference>
<dbReference type="GO" id="GO:0008783">
    <property type="term" value="F:agmatinase activity"/>
    <property type="evidence" value="ECO:0007669"/>
    <property type="project" value="TreeGrafter"/>
</dbReference>
<dbReference type="GO" id="GO:0033389">
    <property type="term" value="P:putrescine biosynthetic process from arginine, via agmatine"/>
    <property type="evidence" value="ECO:0007669"/>
    <property type="project" value="TreeGrafter"/>
</dbReference>
<dbReference type="InterPro" id="IPR006035">
    <property type="entry name" value="Ureohydrolase"/>
</dbReference>
<evidence type="ECO:0000256" key="2">
    <source>
        <dbReference type="ARBA" id="ARBA00022723"/>
    </source>
</evidence>
<gene>
    <name evidence="7" type="ORF">ASCRUDRAFT_74357</name>
</gene>
<keyword evidence="5" id="KW-0175">Coiled coil</keyword>
<keyword evidence="6" id="KW-0732">Signal</keyword>
<dbReference type="RefSeq" id="XP_020049210.1">
    <property type="nucleotide sequence ID" value="XM_020192654.1"/>
</dbReference>
<keyword evidence="3 4" id="KW-0378">Hydrolase</keyword>
<dbReference type="PROSITE" id="PS01053">
    <property type="entry name" value="ARGINASE_1"/>
    <property type="match status" value="1"/>
</dbReference>
<keyword evidence="8" id="KW-1185">Reference proteome</keyword>
<evidence type="ECO:0000313" key="7">
    <source>
        <dbReference type="EMBL" id="ODV62903.1"/>
    </source>
</evidence>
<proteinExistence type="inferred from homology"/>
<sequence length="480" mass="54107">MIIFFIFAFIFLSSFSICYCSSNDHNSHGHNSYNYDSNYRNELNNYGIIEAKLTQNDIYFSKSNPSLNDLWGQSFPFAGINTFAHLPYENCLLDTNISYDIALIGYPFDTATTYRPGARFGPRAIRSASQRINSLRSLNFRAGLNPFIQWANIIDCGDVPITPMDNAIALNQMTMGYNELLFKRQTSSSNPVSFPRLIMLGGDHSITLSALRNLYKIYGKLSIIHFDSHLDDWSPDKYPSFWHSKQSMFTHGSMLWMASKEGLLSNSSNVHAGIRTRLTDWSDYTDDDNQGFTRIEADDIFKHKNGLDYIINKILSTIPNHHPVYISVDIDVLDPSAAPGTGTPEPGGWLTRELIHIIRGIDSLNIVGADIVEVAPQYDHAEITAKAAVQVVYELITSMVKNGPQEIVKQNSTDTNPPNKVRNNLISNQLDHSISQIKQKLGDQSLTHQKKESVKSVLNQKLNQLKNDYENLIELLETIA</sequence>
<dbReference type="Gene3D" id="3.40.800.10">
    <property type="entry name" value="Ureohydrolase domain"/>
    <property type="match status" value="1"/>
</dbReference>
<name>A0A1D2VMR9_9ASCO</name>
<dbReference type="PANTHER" id="PTHR11358:SF26">
    <property type="entry name" value="GUANIDINO ACID HYDROLASE, MITOCHONDRIAL"/>
    <property type="match status" value="1"/>
</dbReference>
<dbReference type="EMBL" id="KV454476">
    <property type="protein sequence ID" value="ODV62903.1"/>
    <property type="molecule type" value="Genomic_DNA"/>
</dbReference>
<feature type="chain" id="PRO_5008910539" evidence="6">
    <location>
        <begin position="21"/>
        <end position="480"/>
    </location>
</feature>
<dbReference type="SUPFAM" id="SSF52768">
    <property type="entry name" value="Arginase/deacetylase"/>
    <property type="match status" value="1"/>
</dbReference>
<evidence type="ECO:0000313" key="8">
    <source>
        <dbReference type="Proteomes" id="UP000095038"/>
    </source>
</evidence>
<feature type="coiled-coil region" evidence="5">
    <location>
        <begin position="448"/>
        <end position="479"/>
    </location>
</feature>
<evidence type="ECO:0000256" key="5">
    <source>
        <dbReference type="SAM" id="Coils"/>
    </source>
</evidence>
<dbReference type="CDD" id="cd11592">
    <property type="entry name" value="Agmatinase_PAH"/>
    <property type="match status" value="1"/>
</dbReference>
<dbReference type="STRING" id="1344418.A0A1D2VMR9"/>
<evidence type="ECO:0000256" key="4">
    <source>
        <dbReference type="RuleBase" id="RU003684"/>
    </source>
</evidence>
<organism evidence="7 8">
    <name type="scientific">Ascoidea rubescens DSM 1968</name>
    <dbReference type="NCBI Taxonomy" id="1344418"/>
    <lineage>
        <taxon>Eukaryota</taxon>
        <taxon>Fungi</taxon>
        <taxon>Dikarya</taxon>
        <taxon>Ascomycota</taxon>
        <taxon>Saccharomycotina</taxon>
        <taxon>Saccharomycetes</taxon>
        <taxon>Ascoideaceae</taxon>
        <taxon>Ascoidea</taxon>
    </lineage>
</organism>
<keyword evidence="2" id="KW-0479">Metal-binding</keyword>
<dbReference type="Pfam" id="PF00491">
    <property type="entry name" value="Arginase"/>
    <property type="match status" value="1"/>
</dbReference>
<dbReference type="GeneID" id="30966290"/>
<evidence type="ECO:0000256" key="3">
    <source>
        <dbReference type="ARBA" id="ARBA00022801"/>
    </source>
</evidence>
<protein>
    <submittedName>
        <fullName evidence="7">Arginase/deacetylase</fullName>
    </submittedName>
</protein>
<reference evidence="8" key="1">
    <citation type="submission" date="2016-05" db="EMBL/GenBank/DDBJ databases">
        <title>Comparative genomics of biotechnologically important yeasts.</title>
        <authorList>
            <consortium name="DOE Joint Genome Institute"/>
            <person name="Riley R."/>
            <person name="Haridas S."/>
            <person name="Wolfe K.H."/>
            <person name="Lopes M.R."/>
            <person name="Hittinger C.T."/>
            <person name="Goker M."/>
            <person name="Salamov A."/>
            <person name="Wisecaver J."/>
            <person name="Long T.M."/>
            <person name="Aerts A.L."/>
            <person name="Barry K."/>
            <person name="Choi C."/>
            <person name="Clum A."/>
            <person name="Coughlan A.Y."/>
            <person name="Deshpande S."/>
            <person name="Douglass A.P."/>
            <person name="Hanson S.J."/>
            <person name="Klenk H.-P."/>
            <person name="Labutti K."/>
            <person name="Lapidus A."/>
            <person name="Lindquist E."/>
            <person name="Lipzen A."/>
            <person name="Meier-Kolthoff J.P."/>
            <person name="Ohm R.A."/>
            <person name="Otillar R.P."/>
            <person name="Pangilinan J."/>
            <person name="Peng Y."/>
            <person name="Rokas A."/>
            <person name="Rosa C.A."/>
            <person name="Scheuner C."/>
            <person name="Sibirny A.A."/>
            <person name="Slot J.C."/>
            <person name="Stielow J.B."/>
            <person name="Sun H."/>
            <person name="Kurtzman C.P."/>
            <person name="Blackwell M."/>
            <person name="Grigoriev I.V."/>
            <person name="Jeffries T.W."/>
        </authorList>
    </citation>
    <scope>NUCLEOTIDE SEQUENCE [LARGE SCALE GENOMIC DNA]</scope>
    <source>
        <strain evidence="8">DSM 1968</strain>
    </source>
</reference>
<feature type="signal peptide" evidence="6">
    <location>
        <begin position="1"/>
        <end position="20"/>
    </location>
</feature>
<dbReference type="PROSITE" id="PS51409">
    <property type="entry name" value="ARGINASE_2"/>
    <property type="match status" value="1"/>
</dbReference>
<dbReference type="InterPro" id="IPR023696">
    <property type="entry name" value="Ureohydrolase_dom_sf"/>
</dbReference>
<accession>A0A1D2VMR9</accession>
<comment type="similarity">
    <text evidence="1">Belongs to the arginase family. Agmatinase subfamily.</text>
</comment>
<evidence type="ECO:0000256" key="1">
    <source>
        <dbReference type="ARBA" id="ARBA00009227"/>
    </source>
</evidence>
<dbReference type="FunFam" id="3.40.800.10:FF:000014">
    <property type="entry name" value="Arginase family protein"/>
    <property type="match status" value="1"/>
</dbReference>
<evidence type="ECO:0000256" key="6">
    <source>
        <dbReference type="SAM" id="SignalP"/>
    </source>
</evidence>
<dbReference type="AlphaFoldDB" id="A0A1D2VMR9"/>
<dbReference type="PRINTS" id="PR00116">
    <property type="entry name" value="ARGINASE"/>
</dbReference>
<dbReference type="OrthoDB" id="288726at2759"/>
<dbReference type="Proteomes" id="UP000095038">
    <property type="component" value="Unassembled WGS sequence"/>
</dbReference>
<dbReference type="InterPro" id="IPR020855">
    <property type="entry name" value="Ureohydrolase_Mn_BS"/>
</dbReference>
<dbReference type="InParanoid" id="A0A1D2VMR9"/>
<dbReference type="PANTHER" id="PTHR11358">
    <property type="entry name" value="ARGINASE/AGMATINASE"/>
    <property type="match status" value="1"/>
</dbReference>